<reference evidence="2 3" key="1">
    <citation type="submission" date="2021-08" db="EMBL/GenBank/DDBJ databases">
        <title>Streptomyces sp. PTM05 isolated from lichen.</title>
        <authorList>
            <person name="Somphong A."/>
            <person name="Phongsopitanun W."/>
            <person name="Tanasupawat S."/>
        </authorList>
    </citation>
    <scope>NUCLEOTIDE SEQUENCE [LARGE SCALE GENOMIC DNA]</scope>
    <source>
        <strain evidence="2 3">Ptm05</strain>
    </source>
</reference>
<comment type="caution">
    <text evidence="2">The sequence shown here is derived from an EMBL/GenBank/DDBJ whole genome shotgun (WGS) entry which is preliminary data.</text>
</comment>
<evidence type="ECO:0000313" key="3">
    <source>
        <dbReference type="Proteomes" id="UP001198565"/>
    </source>
</evidence>
<dbReference type="Pfam" id="PF03621">
    <property type="entry name" value="MbtH"/>
    <property type="match status" value="1"/>
</dbReference>
<dbReference type="Gene3D" id="3.90.820.10">
    <property type="entry name" value="Structural Genomics, Unknown Function 30-nov-00 1gh9 Mol_id"/>
    <property type="match status" value="1"/>
</dbReference>
<dbReference type="SUPFAM" id="SSF160582">
    <property type="entry name" value="MbtH-like"/>
    <property type="match status" value="1"/>
</dbReference>
<proteinExistence type="predicted"/>
<dbReference type="Proteomes" id="UP001198565">
    <property type="component" value="Unassembled WGS sequence"/>
</dbReference>
<protein>
    <submittedName>
        <fullName evidence="2">MbtH family protein</fullName>
    </submittedName>
</protein>
<keyword evidence="3" id="KW-1185">Reference proteome</keyword>
<dbReference type="PANTHER" id="PTHR38444:SF1">
    <property type="entry name" value="ENTEROBACTIN BIOSYNTHESIS PROTEIN YBDZ"/>
    <property type="match status" value="1"/>
</dbReference>
<dbReference type="InterPro" id="IPR038020">
    <property type="entry name" value="MbtH-like_sf"/>
</dbReference>
<feature type="domain" description="MbtH-like" evidence="1">
    <location>
        <begin position="3"/>
        <end position="53"/>
    </location>
</feature>
<accession>A0ABS7QU06</accession>
<dbReference type="PANTHER" id="PTHR38444">
    <property type="entry name" value="ENTEROBACTIN BIOSYNTHESIS PROTEIN YBDZ"/>
    <property type="match status" value="1"/>
</dbReference>
<evidence type="ECO:0000259" key="1">
    <source>
        <dbReference type="SMART" id="SM00923"/>
    </source>
</evidence>
<organism evidence="2 3">
    <name type="scientific">Streptantibioticus parmotrematis</name>
    <dbReference type="NCBI Taxonomy" id="2873249"/>
    <lineage>
        <taxon>Bacteria</taxon>
        <taxon>Bacillati</taxon>
        <taxon>Actinomycetota</taxon>
        <taxon>Actinomycetes</taxon>
        <taxon>Kitasatosporales</taxon>
        <taxon>Streptomycetaceae</taxon>
        <taxon>Streptantibioticus</taxon>
    </lineage>
</organism>
<evidence type="ECO:0000313" key="2">
    <source>
        <dbReference type="EMBL" id="MBY8886398.1"/>
    </source>
</evidence>
<dbReference type="InterPro" id="IPR005153">
    <property type="entry name" value="MbtH-like_dom"/>
</dbReference>
<dbReference type="SMART" id="SM00923">
    <property type="entry name" value="MbtH"/>
    <property type="match status" value="1"/>
</dbReference>
<gene>
    <name evidence="2" type="ORF">K7472_16205</name>
</gene>
<dbReference type="InterPro" id="IPR037407">
    <property type="entry name" value="MLP_fam"/>
</dbReference>
<dbReference type="EMBL" id="JAINVZ010000010">
    <property type="protein sequence ID" value="MBY8886398.1"/>
    <property type="molecule type" value="Genomic_DNA"/>
</dbReference>
<sequence>MTNPFANPSGFYLVLANAEQEHCLWPAFAAVPAGWTVKLEASSRQQCLDYVDAHWTAMRAPESGPLAA</sequence>
<dbReference type="RefSeq" id="WP_222978595.1">
    <property type="nucleotide sequence ID" value="NZ_JAINVZ010000010.1"/>
</dbReference>
<name>A0ABS7QU06_9ACTN</name>